<dbReference type="Proteomes" id="UP001044222">
    <property type="component" value="Chromosome 9"/>
</dbReference>
<dbReference type="Pfam" id="PF01833">
    <property type="entry name" value="TIG"/>
    <property type="match status" value="5"/>
</dbReference>
<dbReference type="InterPro" id="IPR008972">
    <property type="entry name" value="Cupredoxin"/>
</dbReference>
<dbReference type="InterPro" id="IPR002909">
    <property type="entry name" value="IPT_dom"/>
</dbReference>
<dbReference type="FunFam" id="2.60.40.10:FF:001292">
    <property type="entry name" value="PKHD1 like 1"/>
    <property type="match status" value="1"/>
</dbReference>
<dbReference type="SMART" id="SM00429">
    <property type="entry name" value="IPT"/>
    <property type="match status" value="5"/>
</dbReference>
<dbReference type="FunFam" id="2.60.120.1560:FF:000004">
    <property type="entry name" value="PKHD1-like 1"/>
    <property type="match status" value="1"/>
</dbReference>
<dbReference type="FunFam" id="2.60.40.10:FF:001332">
    <property type="entry name" value="PKHD1 like 1"/>
    <property type="match status" value="1"/>
</dbReference>
<evidence type="ECO:0000313" key="4">
    <source>
        <dbReference type="EMBL" id="KAG5842965.1"/>
    </source>
</evidence>
<sequence length="1408" mass="152256">MTCKMTGTYIGHHNLSYILDDQYGRSLPDAAVLTVSSLNKLAMFQTYAEVNRVSPPAGSLEGGTILTIEGRYFDETDRPATVLVGGQDCLILSLSDERLTCVTPKHQINNMTVFPGGRGLKMEVWNNSRPGSLDEALGYDETRPGYSVRWVDSLSYTWPQELDNFVARLSGFFVPTETDSYTFYIKGDDRCALYFSLTGLPRDKVKIAYQNGLTSDYFRTREQRSTTMLLEKGKPYYIEVLVQDYQIVGYVDVGFFKEKSPFTAQQSAESTNEIQTIRSAYDVLPEKQVLSFGNWTPVEPVKEVQVVTVNSSCLALDTCDYTFYSLKYNSHSTGPIPVSASAEDVQNALNSLWSIKPDTVQVTRADLSTGAEYTVVFDSRRGDYQTLRYETAADDANITVTELTKGKPSLETFTLEWGGTYSKPMRFNANESEVQSALKLMLSAECPGEVVVTETRDVKYFQDYEDGQPFVAGGYRGTRVLDAEAFCGRGSLLNPEVLYQVTDPRSSGTAYGPVPLQQYGTLCFAYKGYLRNEIGVVFSYQSSGGVRTAEFRIPVILNHGYNWNYVCVDLLTPLQTEYSGCCYNLLQFSLYRETSTQDFYVDAVYLGKRPTTINVNAVVQARKPPALVRSGLYVQDVAVRKIAQKDASRASYEITASPYNCGHDFPLLSVAFLQVSNRSQDTALFREGGADVTVTRAQRASPPLSGTFDAEIYGERVEGLSVDISPEDLQYALQGIPEMGLVQVTRSGGCTGYSWRVQWLSNPGAQPLIQINSSSVLGVNPRVWTSLSRRGGLFKSSILGDFLRVPESRPQVEVLINGIPSKCSGDCGFEWSAAKTPVVTGVSPAQGSYALDTVLTITGSGFNSENATVLIGDVKCSVLQINNSSLTCRVGGASAGTVPVSVSLTGLGHAHYSQEAGFNFTNQLGVVSISPSSGSTAGGALLTVTGYGFSGHTTVLIGGQRCAVLSANLDRLQCRTPPGTAGARAVTVEVGEMSASAGDPFVYDADLTPVITSTSPLRTSVLGRASLTIEGMNFQNRTQGSSVLIGERECRIQLWLPNNITCFLPQLPPALYNVNVRAGNWGYAKTNDGGNATIEYVLEVASVSPTRGSLYGGTRVTVTGSGFSSGVPDNRVSIGGTPCEVTAASEHRLECVTRPEERTHAVTNQGSHPSYGEGYAWSPSSLTVSVGDTVAWRWDAPPFVAGLGYGVYSVASPSSTAYDGVSFTSGDAKTESGFFSHRFTAPGVYYYSSGFVDASSQKFLQGVVKVLALEDRRGRLNLTVGGIEAQYRPGAPLRDARSAAECVSSVPDCSGFAEAPAPADGFYFSFLGCLSPVVHHIRPGSGTFHDVIHIEGAGFGNASCANEVTVGEPLSGDQQHHGPDELSSRRTAAWEWASPTPSPSWSPAWAWP</sequence>
<dbReference type="InterPro" id="IPR014756">
    <property type="entry name" value="Ig_E-set"/>
</dbReference>
<keyword evidence="1" id="KW-0732">Signal</keyword>
<proteinExistence type="predicted"/>
<dbReference type="Gene3D" id="2.60.40.420">
    <property type="entry name" value="Cupredoxins - blue copper proteins"/>
    <property type="match status" value="1"/>
</dbReference>
<dbReference type="InterPro" id="IPR013783">
    <property type="entry name" value="Ig-like_fold"/>
</dbReference>
<dbReference type="PANTHER" id="PTHR46769:SF2">
    <property type="entry name" value="FIBROCYSTIN-L ISOFORM 2 PRECURSOR-RELATED"/>
    <property type="match status" value="1"/>
</dbReference>
<dbReference type="InterPro" id="IPR011658">
    <property type="entry name" value="PA14_dom"/>
</dbReference>
<dbReference type="Gene3D" id="2.60.120.1560">
    <property type="match status" value="1"/>
</dbReference>
<comment type="caution">
    <text evidence="4">The sequence shown here is derived from an EMBL/GenBank/DDBJ whole genome shotgun (WGS) entry which is preliminary data.</text>
</comment>
<dbReference type="SUPFAM" id="SSF56988">
    <property type="entry name" value="Anthrax protective antigen"/>
    <property type="match status" value="1"/>
</dbReference>
<dbReference type="EMBL" id="JAFIRN010000009">
    <property type="protein sequence ID" value="KAG5842965.1"/>
    <property type="molecule type" value="Genomic_DNA"/>
</dbReference>
<dbReference type="FunFam" id="2.60.40.10:FF:000616">
    <property type="entry name" value="PKHD1 like 1"/>
    <property type="match status" value="1"/>
</dbReference>
<keyword evidence="5" id="KW-1185">Reference proteome</keyword>
<name>A0A9D3M8Y6_ANGAN</name>
<feature type="region of interest" description="Disordered" evidence="2">
    <location>
        <begin position="1367"/>
        <end position="1408"/>
    </location>
</feature>
<dbReference type="SUPFAM" id="SSF81296">
    <property type="entry name" value="E set domains"/>
    <property type="match status" value="5"/>
</dbReference>
<feature type="compositionally biased region" description="Low complexity" evidence="2">
    <location>
        <begin position="1389"/>
        <end position="1408"/>
    </location>
</feature>
<dbReference type="CDD" id="cd00603">
    <property type="entry name" value="IPT_PCSR"/>
    <property type="match status" value="5"/>
</dbReference>
<protein>
    <recommendedName>
        <fullName evidence="3">PA14 domain-containing protein</fullName>
    </recommendedName>
</protein>
<dbReference type="SUPFAM" id="SSF49503">
    <property type="entry name" value="Cupredoxins"/>
    <property type="match status" value="1"/>
</dbReference>
<dbReference type="InterPro" id="IPR037524">
    <property type="entry name" value="PA14/GLEYA"/>
</dbReference>
<evidence type="ECO:0000313" key="5">
    <source>
        <dbReference type="Proteomes" id="UP001044222"/>
    </source>
</evidence>
<gene>
    <name evidence="4" type="ORF">ANANG_G00183390</name>
</gene>
<evidence type="ECO:0000256" key="2">
    <source>
        <dbReference type="SAM" id="MobiDB-lite"/>
    </source>
</evidence>
<evidence type="ECO:0000256" key="1">
    <source>
        <dbReference type="ARBA" id="ARBA00022729"/>
    </source>
</evidence>
<reference evidence="4" key="1">
    <citation type="submission" date="2021-01" db="EMBL/GenBank/DDBJ databases">
        <title>A chromosome-scale assembly of European eel, Anguilla anguilla.</title>
        <authorList>
            <person name="Henkel C."/>
            <person name="Jong-Raadsen S.A."/>
            <person name="Dufour S."/>
            <person name="Weltzien F.-A."/>
            <person name="Palstra A.P."/>
            <person name="Pelster B."/>
            <person name="Spaink H.P."/>
            <person name="Van Den Thillart G.E."/>
            <person name="Jansen H."/>
            <person name="Zahm M."/>
            <person name="Klopp C."/>
            <person name="Cedric C."/>
            <person name="Louis A."/>
            <person name="Berthelot C."/>
            <person name="Parey E."/>
            <person name="Roest Crollius H."/>
            <person name="Montfort J."/>
            <person name="Robinson-Rechavi M."/>
            <person name="Bucao C."/>
            <person name="Bouchez O."/>
            <person name="Gislard M."/>
            <person name="Lluch J."/>
            <person name="Milhes M."/>
            <person name="Lampietro C."/>
            <person name="Lopez Roques C."/>
            <person name="Donnadieu C."/>
            <person name="Braasch I."/>
            <person name="Desvignes T."/>
            <person name="Postlethwait J."/>
            <person name="Bobe J."/>
            <person name="Guiguen Y."/>
            <person name="Dirks R."/>
        </authorList>
    </citation>
    <scope>NUCLEOTIDE SEQUENCE</scope>
    <source>
        <strain evidence="4">Tag_6206</strain>
        <tissue evidence="4">Liver</tissue>
    </source>
</reference>
<dbReference type="PROSITE" id="PS51820">
    <property type="entry name" value="PA14"/>
    <property type="match status" value="1"/>
</dbReference>
<feature type="compositionally biased region" description="Basic and acidic residues" evidence="2">
    <location>
        <begin position="1374"/>
        <end position="1384"/>
    </location>
</feature>
<accession>A0A9D3M8Y6</accession>
<dbReference type="Pfam" id="PF07691">
    <property type="entry name" value="PA14"/>
    <property type="match status" value="1"/>
</dbReference>
<dbReference type="GO" id="GO:0007399">
    <property type="term" value="P:nervous system development"/>
    <property type="evidence" value="ECO:0007669"/>
    <property type="project" value="UniProtKB-ARBA"/>
</dbReference>
<dbReference type="PANTHER" id="PTHR46769">
    <property type="entry name" value="POLYCYSTIC KIDNEY AND HEPATIC DISEASE 1 (AUTOSOMAL RECESSIVE)-LIKE 1"/>
    <property type="match status" value="1"/>
</dbReference>
<feature type="domain" description="PA14" evidence="3">
    <location>
        <begin position="115"/>
        <end position="269"/>
    </location>
</feature>
<dbReference type="InterPro" id="IPR052387">
    <property type="entry name" value="Fibrocystin"/>
</dbReference>
<organism evidence="4 5">
    <name type="scientific">Anguilla anguilla</name>
    <name type="common">European freshwater eel</name>
    <name type="synonym">Muraena anguilla</name>
    <dbReference type="NCBI Taxonomy" id="7936"/>
    <lineage>
        <taxon>Eukaryota</taxon>
        <taxon>Metazoa</taxon>
        <taxon>Chordata</taxon>
        <taxon>Craniata</taxon>
        <taxon>Vertebrata</taxon>
        <taxon>Euteleostomi</taxon>
        <taxon>Actinopterygii</taxon>
        <taxon>Neopterygii</taxon>
        <taxon>Teleostei</taxon>
        <taxon>Anguilliformes</taxon>
        <taxon>Anguillidae</taxon>
        <taxon>Anguilla</taxon>
    </lineage>
</organism>
<evidence type="ECO:0000259" key="3">
    <source>
        <dbReference type="PROSITE" id="PS51820"/>
    </source>
</evidence>
<dbReference type="Gene3D" id="2.60.40.10">
    <property type="entry name" value="Immunoglobulins"/>
    <property type="match status" value="5"/>
</dbReference>